<dbReference type="PANTHER" id="PTHR34123:SF1">
    <property type="entry name" value="OS04G0578200 PROTEIN"/>
    <property type="match status" value="1"/>
</dbReference>
<name>A0A2K3NU16_TRIPR</name>
<comment type="caution">
    <text evidence="1">The sequence shown here is derived from an EMBL/GenBank/DDBJ whole genome shotgun (WGS) entry which is preliminary data.</text>
</comment>
<gene>
    <name evidence="1" type="ORF">L195_g002994</name>
</gene>
<dbReference type="Proteomes" id="UP000236291">
    <property type="component" value="Unassembled WGS sequence"/>
</dbReference>
<protein>
    <submittedName>
        <fullName evidence="1">Uncharacterized protein</fullName>
    </submittedName>
</protein>
<dbReference type="PANTHER" id="PTHR34123">
    <property type="entry name" value="OS04G0578200 PROTEIN"/>
    <property type="match status" value="1"/>
</dbReference>
<proteinExistence type="predicted"/>
<accession>A0A2K3NU16</accession>
<reference evidence="1 2" key="1">
    <citation type="journal article" date="2014" name="Am. J. Bot.">
        <title>Genome assembly and annotation for red clover (Trifolium pratense; Fabaceae).</title>
        <authorList>
            <person name="Istvanek J."/>
            <person name="Jaros M."/>
            <person name="Krenek A."/>
            <person name="Repkova J."/>
        </authorList>
    </citation>
    <scope>NUCLEOTIDE SEQUENCE [LARGE SCALE GENOMIC DNA]</scope>
    <source>
        <strain evidence="2">cv. Tatra</strain>
        <tissue evidence="1">Young leaves</tissue>
    </source>
</reference>
<evidence type="ECO:0000313" key="1">
    <source>
        <dbReference type="EMBL" id="PNY06525.1"/>
    </source>
</evidence>
<dbReference type="EMBL" id="ASHM01001352">
    <property type="protein sequence ID" value="PNY06525.1"/>
    <property type="molecule type" value="Genomic_DNA"/>
</dbReference>
<organism evidence="1 2">
    <name type="scientific">Trifolium pratense</name>
    <name type="common">Red clover</name>
    <dbReference type="NCBI Taxonomy" id="57577"/>
    <lineage>
        <taxon>Eukaryota</taxon>
        <taxon>Viridiplantae</taxon>
        <taxon>Streptophyta</taxon>
        <taxon>Embryophyta</taxon>
        <taxon>Tracheophyta</taxon>
        <taxon>Spermatophyta</taxon>
        <taxon>Magnoliopsida</taxon>
        <taxon>eudicotyledons</taxon>
        <taxon>Gunneridae</taxon>
        <taxon>Pentapetalae</taxon>
        <taxon>rosids</taxon>
        <taxon>fabids</taxon>
        <taxon>Fabales</taxon>
        <taxon>Fabaceae</taxon>
        <taxon>Papilionoideae</taxon>
        <taxon>50 kb inversion clade</taxon>
        <taxon>NPAAA clade</taxon>
        <taxon>Hologalegina</taxon>
        <taxon>IRL clade</taxon>
        <taxon>Trifolieae</taxon>
        <taxon>Trifolium</taxon>
    </lineage>
</organism>
<dbReference type="STRING" id="57577.A0A2K3NU16"/>
<sequence length="140" mass="15961">MDLRNDIVVCDAERENESFMALSTIASITLINTTHNHHSSLFFPPKQQHHHHHNTRRIHRFQCNGTNPNQESQTKNNAFLKVAWYSSELLGIAASVFRSSSGEDEASPLRLLETIDRASVVDTIKQDFERSYFVTGQFSS</sequence>
<evidence type="ECO:0000313" key="2">
    <source>
        <dbReference type="Proteomes" id="UP000236291"/>
    </source>
</evidence>
<dbReference type="AlphaFoldDB" id="A0A2K3NU16"/>
<reference evidence="1 2" key="2">
    <citation type="journal article" date="2017" name="Front. Plant Sci.">
        <title>Gene Classification and Mining of Molecular Markers Useful in Red Clover (Trifolium pratense) Breeding.</title>
        <authorList>
            <person name="Istvanek J."/>
            <person name="Dluhosova J."/>
            <person name="Dluhos P."/>
            <person name="Patkova L."/>
            <person name="Nedelnik J."/>
            <person name="Repkova J."/>
        </authorList>
    </citation>
    <scope>NUCLEOTIDE SEQUENCE [LARGE SCALE GENOMIC DNA]</scope>
    <source>
        <strain evidence="2">cv. Tatra</strain>
        <tissue evidence="1">Young leaves</tissue>
    </source>
</reference>